<evidence type="ECO:0000256" key="1">
    <source>
        <dbReference type="ARBA" id="ARBA00004141"/>
    </source>
</evidence>
<dbReference type="InterPro" id="IPR007016">
    <property type="entry name" value="O-antigen_ligase-rel_domated"/>
</dbReference>
<evidence type="ECO:0000256" key="5">
    <source>
        <dbReference type="SAM" id="Phobius"/>
    </source>
</evidence>
<proteinExistence type="predicted"/>
<keyword evidence="4 5" id="KW-0472">Membrane</keyword>
<comment type="caution">
    <text evidence="7">The sequence shown here is derived from an EMBL/GenBank/DDBJ whole genome shotgun (WGS) entry which is preliminary data.</text>
</comment>
<feature type="domain" description="O-antigen ligase-related" evidence="6">
    <location>
        <begin position="211"/>
        <end position="341"/>
    </location>
</feature>
<keyword evidence="3 5" id="KW-1133">Transmembrane helix</keyword>
<accession>A0A0G0UC81</accession>
<feature type="transmembrane region" description="Helical" evidence="5">
    <location>
        <begin position="247"/>
        <end position="266"/>
    </location>
</feature>
<dbReference type="PANTHER" id="PTHR37422">
    <property type="entry name" value="TEICHURONIC ACID BIOSYNTHESIS PROTEIN TUAE"/>
    <property type="match status" value="1"/>
</dbReference>
<reference evidence="7 8" key="1">
    <citation type="journal article" date="2015" name="Nature">
        <title>rRNA introns, odd ribosomes, and small enigmatic genomes across a large radiation of phyla.</title>
        <authorList>
            <person name="Brown C.T."/>
            <person name="Hug L.A."/>
            <person name="Thomas B.C."/>
            <person name="Sharon I."/>
            <person name="Castelle C.J."/>
            <person name="Singh A."/>
            <person name="Wilkins M.J."/>
            <person name="Williams K.H."/>
            <person name="Banfield J.F."/>
        </authorList>
    </citation>
    <scope>NUCLEOTIDE SEQUENCE [LARGE SCALE GENOMIC DNA]</scope>
</reference>
<dbReference type="PANTHER" id="PTHR37422:SF13">
    <property type="entry name" value="LIPOPOLYSACCHARIDE BIOSYNTHESIS PROTEIN PA4999-RELATED"/>
    <property type="match status" value="1"/>
</dbReference>
<dbReference type="Proteomes" id="UP000034616">
    <property type="component" value="Unassembled WGS sequence"/>
</dbReference>
<evidence type="ECO:0000313" key="8">
    <source>
        <dbReference type="Proteomes" id="UP000034616"/>
    </source>
</evidence>
<dbReference type="Pfam" id="PF04932">
    <property type="entry name" value="Wzy_C"/>
    <property type="match status" value="1"/>
</dbReference>
<evidence type="ECO:0000256" key="4">
    <source>
        <dbReference type="ARBA" id="ARBA00023136"/>
    </source>
</evidence>
<gene>
    <name evidence="7" type="ORF">UU35_C0011G0026</name>
</gene>
<feature type="transmembrane region" description="Helical" evidence="5">
    <location>
        <begin position="330"/>
        <end position="350"/>
    </location>
</feature>
<dbReference type="InterPro" id="IPR051533">
    <property type="entry name" value="WaaL-like"/>
</dbReference>
<evidence type="ECO:0000256" key="2">
    <source>
        <dbReference type="ARBA" id="ARBA00022692"/>
    </source>
</evidence>
<dbReference type="EMBL" id="LCAH01000011">
    <property type="protein sequence ID" value="KKR86573.1"/>
    <property type="molecule type" value="Genomic_DNA"/>
</dbReference>
<feature type="transmembrane region" description="Helical" evidence="5">
    <location>
        <begin position="362"/>
        <end position="380"/>
    </location>
</feature>
<feature type="transmembrane region" description="Helical" evidence="5">
    <location>
        <begin position="102"/>
        <end position="121"/>
    </location>
</feature>
<evidence type="ECO:0000313" key="7">
    <source>
        <dbReference type="EMBL" id="KKR86573.1"/>
    </source>
</evidence>
<dbReference type="GO" id="GO:0016020">
    <property type="term" value="C:membrane"/>
    <property type="evidence" value="ECO:0007669"/>
    <property type="project" value="UniProtKB-SubCell"/>
</dbReference>
<dbReference type="AlphaFoldDB" id="A0A0G0UC81"/>
<organism evidence="7 8">
    <name type="scientific">Candidatus Uhrbacteria bacterium GW2011_GWC2_41_11</name>
    <dbReference type="NCBI Taxonomy" id="1618985"/>
    <lineage>
        <taxon>Bacteria</taxon>
        <taxon>Candidatus Uhriibacteriota</taxon>
    </lineage>
</organism>
<evidence type="ECO:0000259" key="6">
    <source>
        <dbReference type="Pfam" id="PF04932"/>
    </source>
</evidence>
<feature type="transmembrane region" description="Helical" evidence="5">
    <location>
        <begin position="76"/>
        <end position="96"/>
    </location>
</feature>
<name>A0A0G0UC81_9BACT</name>
<comment type="subcellular location">
    <subcellularLocation>
        <location evidence="1">Membrane</location>
        <topology evidence="1">Multi-pass membrane protein</topology>
    </subcellularLocation>
</comment>
<feature type="transmembrane region" description="Helical" evidence="5">
    <location>
        <begin position="37"/>
        <end position="64"/>
    </location>
</feature>
<feature type="transmembrane region" description="Helical" evidence="5">
    <location>
        <begin position="174"/>
        <end position="194"/>
    </location>
</feature>
<evidence type="ECO:0000256" key="3">
    <source>
        <dbReference type="ARBA" id="ARBA00022989"/>
    </source>
</evidence>
<feature type="transmembrane region" description="Helical" evidence="5">
    <location>
        <begin position="133"/>
        <end position="162"/>
    </location>
</feature>
<sequence>MSLFHIIFFFLLTFYFFLVWKDIRSGIFLLFAALPAYLLRISFFGFPTTLLELMLGITVGITIYRQGFSWIKKGVQGWYLPITLLLIAATIGIFISPNHVEALGIWKAYFLEPILFFLLVRETLRNEKDTHHALFFLGVGAFLISLFALFQGITCIGIPIPWDIECRVTGIFPYPNAIGLFVGPVIVLSIVLFFKMIFEKKHIPCIGWAMVAALGSATLFFSKTEAAWIAVPASLVVTGLFHRTLRLWAITVLVLGCILLATIPTLQEKILLQDYSGQVRLKQWSETSLMLKDHWLFGAGLSGYPHILSSYRQFSEIEVFQYPHTIVLNIWTELGLLGLIAAGWMAVSIIQTYQKTKKQSIGYQWIGFGCFAALLEMVIHGLVDVPYFKNDLSLMTWGILAILVWTATQPQEQSQNVSSIKK</sequence>
<protein>
    <recommendedName>
        <fullName evidence="6">O-antigen ligase-related domain-containing protein</fullName>
    </recommendedName>
</protein>
<keyword evidence="2 5" id="KW-0812">Transmembrane</keyword>